<sequence>MERIIVCLKPVPDPKQWDEVSMDPETQTLIREGIASVINPLDKHAIEAALSIQGVLGGEVVLLSMAPPSAASTLREGLAMGADRAVLLSDRMFAGSDTLATAHVLAAGCRWLGDNDLIICGNMSIDGSTAQVGSQLAELLDLPNIMHVIDLDLGEDGSMVVTRKIEHGFARLRGALPLVISVRKELNKPRYTSFTGILAAESKEIKVLSNEDLKISPEVIGIDGSPTKMAGIELRRFERAREKLDGSVDEIVESLAGRIYQYGII</sequence>
<evidence type="ECO:0000313" key="3">
    <source>
        <dbReference type="Proteomes" id="UP000650524"/>
    </source>
</evidence>
<dbReference type="CDD" id="cd01714">
    <property type="entry name" value="ETF_beta"/>
    <property type="match status" value="1"/>
</dbReference>
<dbReference type="SMART" id="SM00893">
    <property type="entry name" value="ETF"/>
    <property type="match status" value="1"/>
</dbReference>
<dbReference type="PANTHER" id="PTHR21294">
    <property type="entry name" value="ELECTRON TRANSFER FLAVOPROTEIN BETA-SUBUNIT"/>
    <property type="match status" value="1"/>
</dbReference>
<reference evidence="2 3" key="1">
    <citation type="submission" date="2020-08" db="EMBL/GenBank/DDBJ databases">
        <title>Bridging the membrane lipid divide: bacteria of the FCB group superphylum have the potential to synthesize archaeal ether lipids.</title>
        <authorList>
            <person name="Villanueva L."/>
            <person name="Von Meijenfeldt F.A.B."/>
            <person name="Westbye A.B."/>
            <person name="Yadav S."/>
            <person name="Hopmans E.C."/>
            <person name="Dutilh B.E."/>
            <person name="Sinninghe Damste J.S."/>
        </authorList>
    </citation>
    <scope>NUCLEOTIDE SEQUENCE [LARGE SCALE GENOMIC DNA]</scope>
    <source>
        <strain evidence="2">NIOZ-UU27</strain>
    </source>
</reference>
<name>A0A8J6T2Z9_9DELT</name>
<dbReference type="SUPFAM" id="SSF52402">
    <property type="entry name" value="Adenine nucleotide alpha hydrolases-like"/>
    <property type="match status" value="1"/>
</dbReference>
<dbReference type="AlphaFoldDB" id="A0A8J6T2Z9"/>
<protein>
    <submittedName>
        <fullName evidence="2">Electron transfer flavoprotein subunit beta/FixA family protein</fullName>
    </submittedName>
</protein>
<proteinExistence type="predicted"/>
<dbReference type="InterPro" id="IPR033948">
    <property type="entry name" value="ETF_beta_N"/>
</dbReference>
<dbReference type="PANTHER" id="PTHR21294:SF17">
    <property type="entry name" value="PROTEIN FIXA"/>
    <property type="match status" value="1"/>
</dbReference>
<organism evidence="2 3">
    <name type="scientific">Candidatus Desulfacyla euxinica</name>
    <dbReference type="NCBI Taxonomy" id="2841693"/>
    <lineage>
        <taxon>Bacteria</taxon>
        <taxon>Deltaproteobacteria</taxon>
        <taxon>Candidatus Desulfacyla</taxon>
    </lineage>
</organism>
<gene>
    <name evidence="2" type="ORF">H8E19_07925</name>
</gene>
<dbReference type="InterPro" id="IPR012255">
    <property type="entry name" value="ETF_b"/>
</dbReference>
<accession>A0A8J6T2Z9</accession>
<comment type="caution">
    <text evidence="2">The sequence shown here is derived from an EMBL/GenBank/DDBJ whole genome shotgun (WGS) entry which is preliminary data.</text>
</comment>
<dbReference type="GO" id="GO:0009055">
    <property type="term" value="F:electron transfer activity"/>
    <property type="evidence" value="ECO:0007669"/>
    <property type="project" value="InterPro"/>
</dbReference>
<evidence type="ECO:0000259" key="1">
    <source>
        <dbReference type="SMART" id="SM00893"/>
    </source>
</evidence>
<evidence type="ECO:0000313" key="2">
    <source>
        <dbReference type="EMBL" id="MBC8177320.1"/>
    </source>
</evidence>
<dbReference type="InterPro" id="IPR014729">
    <property type="entry name" value="Rossmann-like_a/b/a_fold"/>
</dbReference>
<dbReference type="InterPro" id="IPR014730">
    <property type="entry name" value="ETF_a/b_N"/>
</dbReference>
<dbReference type="Pfam" id="PF01012">
    <property type="entry name" value="ETF"/>
    <property type="match status" value="1"/>
</dbReference>
<dbReference type="EMBL" id="JACNJD010000201">
    <property type="protein sequence ID" value="MBC8177320.1"/>
    <property type="molecule type" value="Genomic_DNA"/>
</dbReference>
<dbReference type="Gene3D" id="3.40.50.620">
    <property type="entry name" value="HUPs"/>
    <property type="match status" value="1"/>
</dbReference>
<dbReference type="PIRSF" id="PIRSF000090">
    <property type="entry name" value="Beta-ETF"/>
    <property type="match status" value="1"/>
</dbReference>
<feature type="domain" description="Electron transfer flavoprotein alpha/beta-subunit N-terminal" evidence="1">
    <location>
        <begin position="26"/>
        <end position="217"/>
    </location>
</feature>
<dbReference type="Proteomes" id="UP000650524">
    <property type="component" value="Unassembled WGS sequence"/>
</dbReference>